<dbReference type="OrthoDB" id="16464at2759"/>
<evidence type="ECO:0000313" key="3">
    <source>
        <dbReference type="EMBL" id="CAD5114501.1"/>
    </source>
</evidence>
<protein>
    <submittedName>
        <fullName evidence="3">DgyrCDS3625</fullName>
    </submittedName>
</protein>
<dbReference type="InterPro" id="IPR001509">
    <property type="entry name" value="Epimerase_deHydtase"/>
</dbReference>
<feature type="region of interest" description="Disordered" evidence="1">
    <location>
        <begin position="410"/>
        <end position="451"/>
    </location>
</feature>
<dbReference type="GO" id="GO:0005996">
    <property type="term" value="P:monosaccharide metabolic process"/>
    <property type="evidence" value="ECO:0007669"/>
    <property type="project" value="TreeGrafter"/>
</dbReference>
<dbReference type="PANTHER" id="PTHR43725:SF32">
    <property type="entry name" value="NAD-DEPENDENT EPIMERASE_DEHYDRATASE DOMAIN-CONTAINING PROTEIN"/>
    <property type="match status" value="1"/>
</dbReference>
<dbReference type="GO" id="GO:0005829">
    <property type="term" value="C:cytosol"/>
    <property type="evidence" value="ECO:0007669"/>
    <property type="project" value="TreeGrafter"/>
</dbReference>
<evidence type="ECO:0000256" key="1">
    <source>
        <dbReference type="SAM" id="MobiDB-lite"/>
    </source>
</evidence>
<reference evidence="3 4" key="1">
    <citation type="submission" date="2020-08" db="EMBL/GenBank/DDBJ databases">
        <authorList>
            <person name="Hejnol A."/>
        </authorList>
    </citation>
    <scope>NUCLEOTIDE SEQUENCE [LARGE SCALE GENOMIC DNA]</scope>
</reference>
<gene>
    <name evidence="3" type="ORF">DGYR_LOCUS3337</name>
</gene>
<dbReference type="InterPro" id="IPR036291">
    <property type="entry name" value="NAD(P)-bd_dom_sf"/>
</dbReference>
<organism evidence="3 4">
    <name type="scientific">Dimorphilus gyrociliatus</name>
    <dbReference type="NCBI Taxonomy" id="2664684"/>
    <lineage>
        <taxon>Eukaryota</taxon>
        <taxon>Metazoa</taxon>
        <taxon>Spiralia</taxon>
        <taxon>Lophotrochozoa</taxon>
        <taxon>Annelida</taxon>
        <taxon>Polychaeta</taxon>
        <taxon>Polychaeta incertae sedis</taxon>
        <taxon>Dinophilidae</taxon>
        <taxon>Dimorphilus</taxon>
    </lineage>
</organism>
<comment type="caution">
    <text evidence="3">The sequence shown here is derived from an EMBL/GenBank/DDBJ whole genome shotgun (WGS) entry which is preliminary data.</text>
</comment>
<dbReference type="Proteomes" id="UP000549394">
    <property type="component" value="Unassembled WGS sequence"/>
</dbReference>
<dbReference type="PANTHER" id="PTHR43725">
    <property type="entry name" value="UDP-GLUCOSE 4-EPIMERASE"/>
    <property type="match status" value="1"/>
</dbReference>
<dbReference type="SUPFAM" id="SSF51735">
    <property type="entry name" value="NAD(P)-binding Rossmann-fold domains"/>
    <property type="match status" value="1"/>
</dbReference>
<keyword evidence="4" id="KW-1185">Reference proteome</keyword>
<name>A0A7I8VEX9_9ANNE</name>
<evidence type="ECO:0000313" key="4">
    <source>
        <dbReference type="Proteomes" id="UP000549394"/>
    </source>
</evidence>
<dbReference type="AlphaFoldDB" id="A0A7I8VEX9"/>
<dbReference type="GO" id="GO:0003978">
    <property type="term" value="F:UDP-glucose 4-epimerase activity"/>
    <property type="evidence" value="ECO:0007669"/>
    <property type="project" value="TreeGrafter"/>
</dbReference>
<dbReference type="EMBL" id="CAJFCJ010000005">
    <property type="protein sequence ID" value="CAD5114501.1"/>
    <property type="molecule type" value="Genomic_DNA"/>
</dbReference>
<sequence>MNSLQGENGRNHRSCCPWKQKMRILVLGGNGFIGSEIVSSLLHTKHVFRTDWDITLANRSESWDWDKKELIYSSVNHLFLDRDEDNTKLTDSFKKYLQSKERIDICIDVSGTEPHHLRQSISLLRLKTDLYVYISSDSVYEVCMRRRHDGYSKEIDAIRPSKQRIREKLKERDAYGDDKLTCEEMLKEQFSSDVSMPYVILRLCDVIGERDATDRFWSLQLWIELSHMSDLPVYIPHTLEYQKLSLIDVKDVASVVSNMVLDGPRLSRRYWNKAFNLAANDNMTFMELVQEMQNCMGASQAKLCVVDKYRFDLPEFYPSVERGPIDTTEAKKLLAFTATPLATSLNRIVNFYTDARKNNLFPLQFMKVRKSLFKDLKGNAEKKILRRAFKCLRTRTNFSSCCNSTAADDIPTEKKNSLSPEISRGTKRKKEEETVASNGKKHHKLILNGTN</sequence>
<evidence type="ECO:0000259" key="2">
    <source>
        <dbReference type="Pfam" id="PF01370"/>
    </source>
</evidence>
<dbReference type="Gene3D" id="3.40.50.720">
    <property type="entry name" value="NAD(P)-binding Rossmann-like Domain"/>
    <property type="match status" value="1"/>
</dbReference>
<proteinExistence type="predicted"/>
<dbReference type="Pfam" id="PF01370">
    <property type="entry name" value="Epimerase"/>
    <property type="match status" value="1"/>
</dbReference>
<feature type="domain" description="NAD-dependent epimerase/dehydratase" evidence="2">
    <location>
        <begin position="24"/>
        <end position="259"/>
    </location>
</feature>
<accession>A0A7I8VEX9</accession>